<dbReference type="Pfam" id="PF16655">
    <property type="entry name" value="PhoD_N"/>
    <property type="match status" value="1"/>
</dbReference>
<dbReference type="PANTHER" id="PTHR43606:SF1">
    <property type="entry name" value="PHOD-LIKE PHOSPHATASE METALLOPHOSPHATASE DOMAIN-CONTAINING PROTEIN"/>
    <property type="match status" value="1"/>
</dbReference>
<evidence type="ECO:0000313" key="5">
    <source>
        <dbReference type="Proteomes" id="UP000238348"/>
    </source>
</evidence>
<feature type="domain" description="Phospholipase D N-terminal" evidence="3">
    <location>
        <begin position="47"/>
        <end position="141"/>
    </location>
</feature>
<reference evidence="4 5" key="1">
    <citation type="submission" date="2015-09" db="EMBL/GenBank/DDBJ databases">
        <title>Sorangium comparison.</title>
        <authorList>
            <person name="Zaburannyi N."/>
            <person name="Bunk B."/>
            <person name="Overmann J."/>
            <person name="Mueller R."/>
        </authorList>
    </citation>
    <scope>NUCLEOTIDE SEQUENCE [LARGE SCALE GENOMIC DNA]</scope>
    <source>
        <strain evidence="4 5">So ce26</strain>
    </source>
</reference>
<dbReference type="EMBL" id="CP012673">
    <property type="protein sequence ID" value="AUX39998.1"/>
    <property type="molecule type" value="Genomic_DNA"/>
</dbReference>
<dbReference type="InterPro" id="IPR018946">
    <property type="entry name" value="PhoD-like_MPP"/>
</dbReference>
<dbReference type="Pfam" id="PF09423">
    <property type="entry name" value="PhoD"/>
    <property type="match status" value="1"/>
</dbReference>
<proteinExistence type="predicted"/>
<evidence type="ECO:0000259" key="2">
    <source>
        <dbReference type="Pfam" id="PF09423"/>
    </source>
</evidence>
<protein>
    <recommendedName>
        <fullName evidence="6">PhoD-like phosphatase metallophosphatase domain-containing protein</fullName>
    </recommendedName>
</protein>
<dbReference type="CDD" id="cd07389">
    <property type="entry name" value="MPP_PhoD"/>
    <property type="match status" value="1"/>
</dbReference>
<sequence>MVGNIAISSKTQSRSITRSHQLKRAGTDGSAEISNAGPSFRPQFPAGVMAGDAEHDRVVLWTKYTDPSKDTGQKKRFKVKITNLFTNETIFINLTKQLRSSSGFAHVDVDSPFLKPYTQYEYQFEYSNGQATAYSPSGKFWTAILPGTSPPVEVEFGGVSCTHQSNGSRRGARGRQKRTDENLKAASKRKLAFFVHAGDQVYCDSEAGGGPAINIAGYERKYQQAFSKKRGLNKLHHSFGMYTTWDDHEIFNEWQGRDTDNKKAKEHLGIRKGNKIKAIKIAGKQSFFNHQPIRKNRSASGHSTPLLGGHIPDCPYKPATSMPTSARSRDDQRLWSSFRWGNTLELFILDCRSERARNKHKYISKEQLNWLIHALHNSQATFKFILNSTPIGLFHRGKTGGRINNSNRWVASAFSVQRKKILSAAQCVGGVCWLSGDLHFGYCGGVTLDSSDFPGVCEVLMGPGGARKKQRISKRVKRIKIDINNIDKTKKKDDPNWLKPFVTDTNNYVIIKAIPNTNPPMIDIKFLAQRKNIRRGRLTTYEHVIHHAKFELRNRKWKLKHDINGIESAESP</sequence>
<organism evidence="4 5">
    <name type="scientific">Sorangium cellulosum</name>
    <name type="common">Polyangium cellulosum</name>
    <dbReference type="NCBI Taxonomy" id="56"/>
    <lineage>
        <taxon>Bacteria</taxon>
        <taxon>Pseudomonadati</taxon>
        <taxon>Myxococcota</taxon>
        <taxon>Polyangia</taxon>
        <taxon>Polyangiales</taxon>
        <taxon>Polyangiaceae</taxon>
        <taxon>Sorangium</taxon>
    </lineage>
</organism>
<dbReference type="RefSeq" id="WP_338091887.1">
    <property type="nucleotide sequence ID" value="NZ_CP012673.1"/>
</dbReference>
<gene>
    <name evidence="4" type="ORF">SOCE26_013930</name>
</gene>
<dbReference type="AlphaFoldDB" id="A0A2L0EL35"/>
<evidence type="ECO:0000259" key="3">
    <source>
        <dbReference type="Pfam" id="PF16655"/>
    </source>
</evidence>
<dbReference type="SUPFAM" id="SSF56300">
    <property type="entry name" value="Metallo-dependent phosphatases"/>
    <property type="match status" value="1"/>
</dbReference>
<dbReference type="Gene3D" id="3.60.21.70">
    <property type="entry name" value="PhoD-like phosphatase"/>
    <property type="match status" value="1"/>
</dbReference>
<feature type="region of interest" description="Disordered" evidence="1">
    <location>
        <begin position="1"/>
        <end position="37"/>
    </location>
</feature>
<feature type="domain" description="PhoD-like phosphatase metallophosphatase" evidence="2">
    <location>
        <begin position="184"/>
        <end position="474"/>
    </location>
</feature>
<evidence type="ECO:0000256" key="1">
    <source>
        <dbReference type="SAM" id="MobiDB-lite"/>
    </source>
</evidence>
<evidence type="ECO:0000313" key="4">
    <source>
        <dbReference type="EMBL" id="AUX39998.1"/>
    </source>
</evidence>
<dbReference type="Gene3D" id="2.60.40.380">
    <property type="entry name" value="Purple acid phosphatase-like, N-terminal"/>
    <property type="match status" value="1"/>
</dbReference>
<accession>A0A2L0EL35</accession>
<dbReference type="InterPro" id="IPR038607">
    <property type="entry name" value="PhoD-like_sf"/>
</dbReference>
<feature type="region of interest" description="Disordered" evidence="1">
    <location>
        <begin position="160"/>
        <end position="181"/>
    </location>
</feature>
<evidence type="ECO:0008006" key="6">
    <source>
        <dbReference type="Google" id="ProtNLM"/>
    </source>
</evidence>
<dbReference type="InterPro" id="IPR052900">
    <property type="entry name" value="Phospholipid_Metab_Enz"/>
</dbReference>
<feature type="compositionally biased region" description="Polar residues" evidence="1">
    <location>
        <begin position="1"/>
        <end position="19"/>
    </location>
</feature>
<dbReference type="InterPro" id="IPR032093">
    <property type="entry name" value="PhoD_N"/>
</dbReference>
<dbReference type="InterPro" id="IPR029052">
    <property type="entry name" value="Metallo-depent_PP-like"/>
</dbReference>
<dbReference type="Proteomes" id="UP000238348">
    <property type="component" value="Chromosome"/>
</dbReference>
<dbReference type="PANTHER" id="PTHR43606">
    <property type="entry name" value="PHOSPHATASE, PUTATIVE (AFU_ORTHOLOGUE AFUA_6G08710)-RELATED"/>
    <property type="match status" value="1"/>
</dbReference>
<name>A0A2L0EL35_SORCE</name>